<evidence type="ECO:0000313" key="3">
    <source>
        <dbReference type="Proteomes" id="UP001221757"/>
    </source>
</evidence>
<dbReference type="EMBL" id="JARKIE010000300">
    <property type="protein sequence ID" value="KAJ7656586.1"/>
    <property type="molecule type" value="Genomic_DNA"/>
</dbReference>
<feature type="region of interest" description="Disordered" evidence="1">
    <location>
        <begin position="622"/>
        <end position="665"/>
    </location>
</feature>
<dbReference type="InterPro" id="IPR040521">
    <property type="entry name" value="KDZ"/>
</dbReference>
<dbReference type="PANTHER" id="PTHR33104:SF2">
    <property type="entry name" value="CXC3 LIKE CYSTEINE CLUSTER DOMAIN-CONTAINING PROTEIN"/>
    <property type="match status" value="1"/>
</dbReference>
<accession>A0AAD7CPF2</accession>
<dbReference type="Proteomes" id="UP001221757">
    <property type="component" value="Unassembled WGS sequence"/>
</dbReference>
<evidence type="ECO:0000313" key="2">
    <source>
        <dbReference type="EMBL" id="KAJ7656586.1"/>
    </source>
</evidence>
<evidence type="ECO:0000256" key="1">
    <source>
        <dbReference type="SAM" id="MobiDB-lite"/>
    </source>
</evidence>
<organism evidence="2 3">
    <name type="scientific">Mycena rosella</name>
    <name type="common">Pink bonnet</name>
    <name type="synonym">Agaricus rosellus</name>
    <dbReference type="NCBI Taxonomy" id="1033263"/>
    <lineage>
        <taxon>Eukaryota</taxon>
        <taxon>Fungi</taxon>
        <taxon>Dikarya</taxon>
        <taxon>Basidiomycota</taxon>
        <taxon>Agaricomycotina</taxon>
        <taxon>Agaricomycetes</taxon>
        <taxon>Agaricomycetidae</taxon>
        <taxon>Agaricales</taxon>
        <taxon>Marasmiineae</taxon>
        <taxon>Mycenaceae</taxon>
        <taxon>Mycena</taxon>
    </lineage>
</organism>
<comment type="caution">
    <text evidence="2">The sequence shown here is derived from an EMBL/GenBank/DDBJ whole genome shotgun (WGS) entry which is preliminary data.</text>
</comment>
<reference evidence="2" key="1">
    <citation type="submission" date="2023-03" db="EMBL/GenBank/DDBJ databases">
        <title>Massive genome expansion in bonnet fungi (Mycena s.s.) driven by repeated elements and novel gene families across ecological guilds.</title>
        <authorList>
            <consortium name="Lawrence Berkeley National Laboratory"/>
            <person name="Harder C.B."/>
            <person name="Miyauchi S."/>
            <person name="Viragh M."/>
            <person name="Kuo A."/>
            <person name="Thoen E."/>
            <person name="Andreopoulos B."/>
            <person name="Lu D."/>
            <person name="Skrede I."/>
            <person name="Drula E."/>
            <person name="Henrissat B."/>
            <person name="Morin E."/>
            <person name="Kohler A."/>
            <person name="Barry K."/>
            <person name="LaButti K."/>
            <person name="Morin E."/>
            <person name="Salamov A."/>
            <person name="Lipzen A."/>
            <person name="Mereny Z."/>
            <person name="Hegedus B."/>
            <person name="Baldrian P."/>
            <person name="Stursova M."/>
            <person name="Weitz H."/>
            <person name="Taylor A."/>
            <person name="Grigoriev I.V."/>
            <person name="Nagy L.G."/>
            <person name="Martin F."/>
            <person name="Kauserud H."/>
        </authorList>
    </citation>
    <scope>NUCLEOTIDE SEQUENCE</scope>
    <source>
        <strain evidence="2">CBHHK067</strain>
    </source>
</reference>
<keyword evidence="3" id="KW-1185">Reference proteome</keyword>
<sequence length="783" mass="88766">MANSTPSQAAARPPTPRRLRILALRDSLQRQIYRQTEEFSPPIPRDPACTSSCRIQKAMCYGRGEDFENIGRWTAMCIIRDHASSGRPCTKIQMITPKLLAWQLDVLSALWVRYDLTGKKWGKQEVPERLHAMLPGPALPLVPSAPRPRNTAARLPPLPPKVVNRQDRKKFKNMDVTGTINAQCSHVFVIASVDMHHSERFANTDAALARMLRKMDRRKGADVQFRLALDAIDQVVTYDIACEYYAKIKARFRASPDLADVAEMVDRIRWGIPALHVTGHKADCTYLFGTAYMDCVGHFHGETAEAYWPSANRIGGHARQMNNGHRQDTLIDVTLYDDLSSAKKLFVQKRNLFIGLSLSNLDHIDEWQRKARQTKKTTGGVTSVYRHTTSKVPSQTTIYQHMIANLENFASTQVPANEIAVFLKEGLKCQADQRKITDARSKNDEHDLQATKKEIATRRAKLTIQLVKFREVRDNVMLEAETLWLPSDFTEVQRVAMGPNIIALAAEEEAYDLIRHIQTICKGLSALEDRKRDVRGQKNNIISGEQALDTRHRRDCAIKAYNSVRKAMISLGTACDEGDQFPPLTINDTFMKSRRRERALGDSRRGDGMLYTRIGIAAGSKVSNAPAVEDEDEEGSDDEPDSKRIRPGNQGGTQMTKRATTEQRREKQLEALTNLDPNPANKNGWLWELRRPSNMTDIEMQNWESDRVQWARAEAEMDRFPEQVEMSAAESPSYKEQANETANMWVVLANQCRRHLKMAGYQFALEPDFDFAALIAYIERSVT</sequence>
<dbReference type="PANTHER" id="PTHR33104">
    <property type="entry name" value="SI:DKEY-29D5.2"/>
    <property type="match status" value="1"/>
</dbReference>
<protein>
    <submittedName>
        <fullName evidence="2">Uncharacterized protein</fullName>
    </submittedName>
</protein>
<dbReference type="AlphaFoldDB" id="A0AAD7CPF2"/>
<feature type="compositionally biased region" description="Acidic residues" evidence="1">
    <location>
        <begin position="628"/>
        <end position="640"/>
    </location>
</feature>
<dbReference type="Pfam" id="PF18758">
    <property type="entry name" value="KDZ"/>
    <property type="match status" value="1"/>
</dbReference>
<proteinExistence type="predicted"/>
<gene>
    <name evidence="2" type="ORF">B0H17DRAFT_1213791</name>
</gene>
<name>A0AAD7CPF2_MYCRO</name>